<dbReference type="InterPro" id="IPR011604">
    <property type="entry name" value="PDDEXK-like_dom_sf"/>
</dbReference>
<evidence type="ECO:0000313" key="2">
    <source>
        <dbReference type="Proteomes" id="UP001152795"/>
    </source>
</evidence>
<reference evidence="1" key="1">
    <citation type="submission" date="2020-04" db="EMBL/GenBank/DDBJ databases">
        <authorList>
            <person name="Alioto T."/>
            <person name="Alioto T."/>
            <person name="Gomez Garrido J."/>
        </authorList>
    </citation>
    <scope>NUCLEOTIDE SEQUENCE</scope>
    <source>
        <strain evidence="1">A484AB</strain>
    </source>
</reference>
<dbReference type="EMBL" id="CACRXK020002299">
    <property type="protein sequence ID" value="CAB3993641.1"/>
    <property type="molecule type" value="Genomic_DNA"/>
</dbReference>
<dbReference type="AlphaFoldDB" id="A0A7D9HTZ8"/>
<gene>
    <name evidence="1" type="ORF">PACLA_8A052694</name>
</gene>
<dbReference type="InterPro" id="IPR007527">
    <property type="entry name" value="Znf_SWIM"/>
</dbReference>
<comment type="caution">
    <text evidence="1">The sequence shown here is derived from an EMBL/GenBank/DDBJ whole genome shotgun (WGS) entry which is preliminary data.</text>
</comment>
<dbReference type="OrthoDB" id="5984844at2759"/>
<name>A0A7D9HTZ8_PARCT</name>
<dbReference type="Proteomes" id="UP001152795">
    <property type="component" value="Unassembled WGS sequence"/>
</dbReference>
<protein>
    <submittedName>
        <fullName evidence="1">Ac transposable element-derived 4</fullName>
    </submittedName>
</protein>
<dbReference type="Gene3D" id="3.90.320.10">
    <property type="match status" value="1"/>
</dbReference>
<dbReference type="GO" id="GO:0008270">
    <property type="term" value="F:zinc ion binding"/>
    <property type="evidence" value="ECO:0007669"/>
    <property type="project" value="InterPro"/>
</dbReference>
<evidence type="ECO:0000313" key="1">
    <source>
        <dbReference type="EMBL" id="CAB3993641.1"/>
    </source>
</evidence>
<keyword evidence="2" id="KW-1185">Reference proteome</keyword>
<proteinExistence type="predicted"/>
<sequence>MDRVNKHHTKVVLLRYMQTYTQKSAKEGKTTEKPIRKGYKLFFEYYHVFDVVGLNVDNCSIKGKCYRSPKKSQVLHNMTVNLSNNGDIMNAKCNCVAGASGFCCHVMALLYLIDHTLKLGLETFPRVGTCTDNPQQWHKPRTLGIKAEPIMGISVIDPKHEKKRFSGIQSTLFEPRQGPAQNSSEGNIQVFTNIPALSRPLSIINTFPDLPYSEYQTVSYYEPLQAEEDSFIHETLPVTNATMIEGETRGQKDNAKWFDMRKNRVSSSNFGQVCKRKDNISQEKLVSQLVNGKDISHIPAVNWYR</sequence>
<dbReference type="PANTHER" id="PTHR47526:SF3">
    <property type="entry name" value="PHD-TYPE DOMAIN-CONTAINING PROTEIN"/>
    <property type="match status" value="1"/>
</dbReference>
<organism evidence="1 2">
    <name type="scientific">Paramuricea clavata</name>
    <name type="common">Red gorgonian</name>
    <name type="synonym">Violescent sea-whip</name>
    <dbReference type="NCBI Taxonomy" id="317549"/>
    <lineage>
        <taxon>Eukaryota</taxon>
        <taxon>Metazoa</taxon>
        <taxon>Cnidaria</taxon>
        <taxon>Anthozoa</taxon>
        <taxon>Octocorallia</taxon>
        <taxon>Malacalcyonacea</taxon>
        <taxon>Plexauridae</taxon>
        <taxon>Paramuricea</taxon>
    </lineage>
</organism>
<dbReference type="PROSITE" id="PS50966">
    <property type="entry name" value="ZF_SWIM"/>
    <property type="match status" value="1"/>
</dbReference>
<dbReference type="PANTHER" id="PTHR47526">
    <property type="entry name" value="ATP-DEPENDENT DNA HELICASE"/>
    <property type="match status" value="1"/>
</dbReference>
<accession>A0A7D9HTZ8</accession>